<accession>G2Y685</accession>
<dbReference type="HOGENOM" id="CLU_047607_0_0_1"/>
<dbReference type="EMBL" id="FQ790291">
    <property type="protein sequence ID" value="CCD48137.1"/>
    <property type="molecule type" value="Genomic_DNA"/>
</dbReference>
<evidence type="ECO:0000313" key="2">
    <source>
        <dbReference type="Proteomes" id="UP000008177"/>
    </source>
</evidence>
<organism evidence="1 2">
    <name type="scientific">Botryotinia fuckeliana (strain T4)</name>
    <name type="common">Noble rot fungus</name>
    <name type="synonym">Botrytis cinerea</name>
    <dbReference type="NCBI Taxonomy" id="999810"/>
    <lineage>
        <taxon>Eukaryota</taxon>
        <taxon>Fungi</taxon>
        <taxon>Dikarya</taxon>
        <taxon>Ascomycota</taxon>
        <taxon>Pezizomycotina</taxon>
        <taxon>Leotiomycetes</taxon>
        <taxon>Helotiales</taxon>
        <taxon>Sclerotiniaceae</taxon>
        <taxon>Botrytis</taxon>
    </lineage>
</organism>
<dbReference type="OrthoDB" id="3505248at2759"/>
<reference evidence="2" key="1">
    <citation type="journal article" date="2011" name="PLoS Genet.">
        <title>Genomic analysis of the necrotrophic fungal pathogens Sclerotinia sclerotiorum and Botrytis cinerea.</title>
        <authorList>
            <person name="Amselem J."/>
            <person name="Cuomo C.A."/>
            <person name="van Kan J.A."/>
            <person name="Viaud M."/>
            <person name="Benito E.P."/>
            <person name="Couloux A."/>
            <person name="Coutinho P.M."/>
            <person name="de Vries R.P."/>
            <person name="Dyer P.S."/>
            <person name="Fillinger S."/>
            <person name="Fournier E."/>
            <person name="Gout L."/>
            <person name="Hahn M."/>
            <person name="Kohn L."/>
            <person name="Lapalu N."/>
            <person name="Plummer K.M."/>
            <person name="Pradier J.M."/>
            <person name="Quevillon E."/>
            <person name="Sharon A."/>
            <person name="Simon A."/>
            <person name="ten Have A."/>
            <person name="Tudzynski B."/>
            <person name="Tudzynski P."/>
            <person name="Wincker P."/>
            <person name="Andrew M."/>
            <person name="Anthouard V."/>
            <person name="Beever R.E."/>
            <person name="Beffa R."/>
            <person name="Benoit I."/>
            <person name="Bouzid O."/>
            <person name="Brault B."/>
            <person name="Chen Z."/>
            <person name="Choquer M."/>
            <person name="Collemare J."/>
            <person name="Cotton P."/>
            <person name="Danchin E.G."/>
            <person name="Da Silva C."/>
            <person name="Gautier A."/>
            <person name="Giraud C."/>
            <person name="Giraud T."/>
            <person name="Gonzalez C."/>
            <person name="Grossetete S."/>
            <person name="Guldener U."/>
            <person name="Henrissat B."/>
            <person name="Howlett B.J."/>
            <person name="Kodira C."/>
            <person name="Kretschmer M."/>
            <person name="Lappartient A."/>
            <person name="Leroch M."/>
            <person name="Levis C."/>
            <person name="Mauceli E."/>
            <person name="Neuveglise C."/>
            <person name="Oeser B."/>
            <person name="Pearson M."/>
            <person name="Poulain J."/>
            <person name="Poussereau N."/>
            <person name="Quesneville H."/>
            <person name="Rascle C."/>
            <person name="Schumacher J."/>
            <person name="Segurens B."/>
            <person name="Sexton A."/>
            <person name="Silva E."/>
            <person name="Sirven C."/>
            <person name="Soanes D.M."/>
            <person name="Talbot N.J."/>
            <person name="Templeton M."/>
            <person name="Yandava C."/>
            <person name="Yarden O."/>
            <person name="Zeng Q."/>
            <person name="Rollins J.A."/>
            <person name="Lebrun M.H."/>
            <person name="Dickman M."/>
        </authorList>
    </citation>
    <scope>NUCLEOTIDE SEQUENCE [LARGE SCALE GENOMIC DNA]</scope>
    <source>
        <strain evidence="2">T4</strain>
    </source>
</reference>
<evidence type="ECO:0000313" key="1">
    <source>
        <dbReference type="EMBL" id="CCD48137.1"/>
    </source>
</evidence>
<name>G2Y685_BOTF4</name>
<sequence>MVRSTKKPAPPANLDKLALNAYPQDNLETAVHKYVIKYWVKWAKFKMNGARYMIAEDILYFRDKESARKVLKHQSEDQWNVPRRSKTHFLNFPRDILDNIFKHALVALPGNVVFPNVMATNWKKRYIEPSHKIYEIGQGFEPYYSDDGHRPWPYSPSYFDNSHASFQRKKLRDKKGSYVELQRILRPQIDATLLRTSKTFREIGSTLLYRQNTFSFGMACESMEKSSPSWIGKWSYRPEPSKRGIDEGSISKAIQQFQSRAIITSIPGWCYYDPFVRFLYHVRLRNSIFIKKLRFEGTIKAHECGRNTCRLQCDDDFIPSIKCYIPFINALCPELHELTLEVDIDHWGALSTPADRQLEFDRLLSKLLEKEARELKTVRVLNVVAAEPPSNHNQKADVSIARDATQWFREREIARVEK</sequence>
<dbReference type="Proteomes" id="UP000008177">
    <property type="component" value="Unplaced contigs"/>
</dbReference>
<dbReference type="AlphaFoldDB" id="G2Y685"/>
<protein>
    <submittedName>
        <fullName evidence="1">Uncharacterized protein</fullName>
    </submittedName>
</protein>
<proteinExistence type="predicted"/>
<dbReference type="InParanoid" id="G2Y685"/>
<gene>
    <name evidence="1" type="ORF">BofuT4_P111500.1</name>
</gene>